<protein>
    <submittedName>
        <fullName evidence="1">Uncharacterized protein</fullName>
    </submittedName>
</protein>
<accession>A0A068UX87</accession>
<dbReference type="InParanoid" id="A0A068UX87"/>
<evidence type="ECO:0000313" key="1">
    <source>
        <dbReference type="EMBL" id="CDP12874.1"/>
    </source>
</evidence>
<dbReference type="Gramene" id="CDP12874">
    <property type="protein sequence ID" value="CDP12874"/>
    <property type="gene ID" value="GSCOC_T00037553001"/>
</dbReference>
<name>A0A068UX87_COFCA</name>
<dbReference type="AlphaFoldDB" id="A0A068UX87"/>
<sequence>MQRLYEGLRFLRTILLQQYKVKELLDKIRCYLRLVVIDAGTIVCSISRNELKEGLAKEKDLLLFYLLKLIKYIKSRVAQEYLLTSSSSFPTTNELGFLDSFQEKLEQLSKKKKRKGKKVFHSTKFCTLQKNFSPYKNFYKIFSKTSTKIFQKLLRYTTNAKLQTLWSRVMEVAYKAETIIDFVAVGDRPDSYPMPENYQFL</sequence>
<proteinExistence type="predicted"/>
<organism evidence="1 2">
    <name type="scientific">Coffea canephora</name>
    <name type="common">Robusta coffee</name>
    <dbReference type="NCBI Taxonomy" id="49390"/>
    <lineage>
        <taxon>Eukaryota</taxon>
        <taxon>Viridiplantae</taxon>
        <taxon>Streptophyta</taxon>
        <taxon>Embryophyta</taxon>
        <taxon>Tracheophyta</taxon>
        <taxon>Spermatophyta</taxon>
        <taxon>Magnoliopsida</taxon>
        <taxon>eudicotyledons</taxon>
        <taxon>Gunneridae</taxon>
        <taxon>Pentapetalae</taxon>
        <taxon>asterids</taxon>
        <taxon>lamiids</taxon>
        <taxon>Gentianales</taxon>
        <taxon>Rubiaceae</taxon>
        <taxon>Ixoroideae</taxon>
        <taxon>Gardenieae complex</taxon>
        <taxon>Bertiereae - Coffeeae clade</taxon>
        <taxon>Coffeeae</taxon>
        <taxon>Coffea</taxon>
    </lineage>
</organism>
<dbReference type="Proteomes" id="UP000295252">
    <property type="component" value="Chromosome IX"/>
</dbReference>
<gene>
    <name evidence="1" type="ORF">GSCOC_T00037553001</name>
</gene>
<evidence type="ECO:0000313" key="2">
    <source>
        <dbReference type="Proteomes" id="UP000295252"/>
    </source>
</evidence>
<dbReference type="PhylomeDB" id="A0A068UX87"/>
<reference evidence="2" key="1">
    <citation type="journal article" date="2014" name="Science">
        <title>The coffee genome provides insight into the convergent evolution of caffeine biosynthesis.</title>
        <authorList>
            <person name="Denoeud F."/>
            <person name="Carretero-Paulet L."/>
            <person name="Dereeper A."/>
            <person name="Droc G."/>
            <person name="Guyot R."/>
            <person name="Pietrella M."/>
            <person name="Zheng C."/>
            <person name="Alberti A."/>
            <person name="Anthony F."/>
            <person name="Aprea G."/>
            <person name="Aury J.M."/>
            <person name="Bento P."/>
            <person name="Bernard M."/>
            <person name="Bocs S."/>
            <person name="Campa C."/>
            <person name="Cenci A."/>
            <person name="Combes M.C."/>
            <person name="Crouzillat D."/>
            <person name="Da Silva C."/>
            <person name="Daddiego L."/>
            <person name="De Bellis F."/>
            <person name="Dussert S."/>
            <person name="Garsmeur O."/>
            <person name="Gayraud T."/>
            <person name="Guignon V."/>
            <person name="Jahn K."/>
            <person name="Jamilloux V."/>
            <person name="Joet T."/>
            <person name="Labadie K."/>
            <person name="Lan T."/>
            <person name="Leclercq J."/>
            <person name="Lepelley M."/>
            <person name="Leroy T."/>
            <person name="Li L.T."/>
            <person name="Librado P."/>
            <person name="Lopez L."/>
            <person name="Munoz A."/>
            <person name="Noel B."/>
            <person name="Pallavicini A."/>
            <person name="Perrotta G."/>
            <person name="Poncet V."/>
            <person name="Pot D."/>
            <person name="Priyono X."/>
            <person name="Rigoreau M."/>
            <person name="Rouard M."/>
            <person name="Rozas J."/>
            <person name="Tranchant-Dubreuil C."/>
            <person name="VanBuren R."/>
            <person name="Zhang Q."/>
            <person name="Andrade A.C."/>
            <person name="Argout X."/>
            <person name="Bertrand B."/>
            <person name="de Kochko A."/>
            <person name="Graziosi G."/>
            <person name="Henry R.J."/>
            <person name="Jayarama X."/>
            <person name="Ming R."/>
            <person name="Nagai C."/>
            <person name="Rounsley S."/>
            <person name="Sankoff D."/>
            <person name="Giuliano G."/>
            <person name="Albert V.A."/>
            <person name="Wincker P."/>
            <person name="Lashermes P."/>
        </authorList>
    </citation>
    <scope>NUCLEOTIDE SEQUENCE [LARGE SCALE GENOMIC DNA]</scope>
    <source>
        <strain evidence="2">cv. DH200-94</strain>
    </source>
</reference>
<keyword evidence="2" id="KW-1185">Reference proteome</keyword>
<dbReference type="EMBL" id="HG739155">
    <property type="protein sequence ID" value="CDP12874.1"/>
    <property type="molecule type" value="Genomic_DNA"/>
</dbReference>